<dbReference type="OrthoDB" id="1496054at2"/>
<reference evidence="2 3" key="1">
    <citation type="journal article" date="2013" name="Stand. Genomic Sci.">
        <title>Genomic Encyclopedia of Type Strains, Phase I: The one thousand microbial genomes (KMG-I) project.</title>
        <authorList>
            <person name="Kyrpides N.C."/>
            <person name="Woyke T."/>
            <person name="Eisen J.A."/>
            <person name="Garrity G."/>
            <person name="Lilburn T.G."/>
            <person name="Beck B.J."/>
            <person name="Whitman W.B."/>
            <person name="Hugenholtz P."/>
            <person name="Klenk H.P."/>
        </authorList>
    </citation>
    <scope>NUCLEOTIDE SEQUENCE [LARGE SCALE GENOMIC DNA]</scope>
    <source>
        <strain evidence="2 3">DSM 13484</strain>
    </source>
</reference>
<protein>
    <submittedName>
        <fullName evidence="2">Uncharacterized protein</fullName>
    </submittedName>
</protein>
<organism evidence="2 3">
    <name type="scientific">Chitinophaga japonensis</name>
    <name type="common">Flexibacter japonensis</name>
    <dbReference type="NCBI Taxonomy" id="104662"/>
    <lineage>
        <taxon>Bacteria</taxon>
        <taxon>Pseudomonadati</taxon>
        <taxon>Bacteroidota</taxon>
        <taxon>Chitinophagia</taxon>
        <taxon>Chitinophagales</taxon>
        <taxon>Chitinophagaceae</taxon>
        <taxon>Chitinophaga</taxon>
    </lineage>
</organism>
<evidence type="ECO:0000313" key="2">
    <source>
        <dbReference type="EMBL" id="TWI80980.1"/>
    </source>
</evidence>
<evidence type="ECO:0000256" key="1">
    <source>
        <dbReference type="SAM" id="Phobius"/>
    </source>
</evidence>
<sequence>MNYSASLFYLAIGLIIIILIDTVGAITSRRFSFDYRYLGILSLALYAVIGYFASREAGVVPAIVINGLLGCFDGTAGFWLSIRLKANNGLNAKESTKLLGVKTAMSMTAIAIAFGLAGYGLSFILT</sequence>
<dbReference type="AlphaFoldDB" id="A0A562SJK6"/>
<gene>
    <name evidence="2" type="ORF">LX66_5585</name>
</gene>
<keyword evidence="1" id="KW-0472">Membrane</keyword>
<comment type="caution">
    <text evidence="2">The sequence shown here is derived from an EMBL/GenBank/DDBJ whole genome shotgun (WGS) entry which is preliminary data.</text>
</comment>
<dbReference type="Proteomes" id="UP000316778">
    <property type="component" value="Unassembled WGS sequence"/>
</dbReference>
<feature type="transmembrane region" description="Helical" evidence="1">
    <location>
        <begin position="59"/>
        <end position="82"/>
    </location>
</feature>
<feature type="transmembrane region" description="Helical" evidence="1">
    <location>
        <begin position="103"/>
        <end position="125"/>
    </location>
</feature>
<feature type="transmembrane region" description="Helical" evidence="1">
    <location>
        <begin position="6"/>
        <end position="28"/>
    </location>
</feature>
<feature type="transmembrane region" description="Helical" evidence="1">
    <location>
        <begin position="35"/>
        <end position="53"/>
    </location>
</feature>
<keyword evidence="1" id="KW-0812">Transmembrane</keyword>
<evidence type="ECO:0000313" key="3">
    <source>
        <dbReference type="Proteomes" id="UP000316778"/>
    </source>
</evidence>
<keyword evidence="3" id="KW-1185">Reference proteome</keyword>
<dbReference type="RefSeq" id="WP_145719569.1">
    <property type="nucleotide sequence ID" value="NZ_BAAAFY010000003.1"/>
</dbReference>
<accession>A0A562SJK6</accession>
<dbReference type="EMBL" id="VLLG01000008">
    <property type="protein sequence ID" value="TWI80980.1"/>
    <property type="molecule type" value="Genomic_DNA"/>
</dbReference>
<proteinExistence type="predicted"/>
<keyword evidence="1" id="KW-1133">Transmembrane helix</keyword>
<name>A0A562SJK6_CHIJA</name>